<dbReference type="AlphaFoldDB" id="A0AAP4D5L3"/>
<gene>
    <name evidence="4" type="ORF">PZ740_10345</name>
</gene>
<evidence type="ECO:0000256" key="2">
    <source>
        <dbReference type="ARBA" id="ARBA00023002"/>
    </source>
</evidence>
<sequence>MTPTLALVMGDPAGIGPELMARLLADPLSRRARILAIGDRRLLERGAREAGVELDLPVVTDRERALASNAGHVFLDLSNLDPATIARGVPTAGGGRSALENYGLALELAASGAVDAVTFVPFNKQAMRLVEETYEDELVWAAERLGWQGPCAEFNVIDEFWNARVTSHVPLSEVARLITAERIVERLRLTDAALREAGVEKPRIAVAALNPHAGDGGAFGREEIDVIAPAVEQARAQGLPADGPFPSDTVFLRATRGDYDAVLTMYHDQGQIAIKLLGFDKGVTVLGGLPVPITTPAHGTAYDIAGQGIANPEPTRRAFAIACTMAERRKRG</sequence>
<protein>
    <submittedName>
        <fullName evidence="4">4-hydroxythreonine-4-phosphate dehydrogenase PdxA</fullName>
    </submittedName>
</protein>
<evidence type="ECO:0000256" key="3">
    <source>
        <dbReference type="ARBA" id="ARBA00023027"/>
    </source>
</evidence>
<dbReference type="EMBL" id="JARGEQ010000092">
    <property type="protein sequence ID" value="MDF1586780.1"/>
    <property type="molecule type" value="Genomic_DNA"/>
</dbReference>
<dbReference type="PANTHER" id="PTHR30004">
    <property type="entry name" value="4-HYDROXYTHREONINE-4-PHOSPHATE DEHYDROGENASE"/>
    <property type="match status" value="1"/>
</dbReference>
<dbReference type="GO" id="GO:0051287">
    <property type="term" value="F:NAD binding"/>
    <property type="evidence" value="ECO:0007669"/>
    <property type="project" value="InterPro"/>
</dbReference>
<evidence type="ECO:0000256" key="1">
    <source>
        <dbReference type="ARBA" id="ARBA00022723"/>
    </source>
</evidence>
<dbReference type="Pfam" id="PF04166">
    <property type="entry name" value="PdxA"/>
    <property type="match status" value="1"/>
</dbReference>
<reference evidence="4 5" key="1">
    <citation type="submission" date="2023-03" db="EMBL/GenBank/DDBJ databases">
        <title>YIM 152171 draft genome.</title>
        <authorList>
            <person name="Yang Z."/>
        </authorList>
    </citation>
    <scope>NUCLEOTIDE SEQUENCE [LARGE SCALE GENOMIC DNA]</scope>
    <source>
        <strain evidence="4 5">YIM 152171</strain>
    </source>
</reference>
<accession>A0AAP4D5L3</accession>
<dbReference type="Gene3D" id="3.40.718.10">
    <property type="entry name" value="Isopropylmalate Dehydrogenase"/>
    <property type="match status" value="1"/>
</dbReference>
<dbReference type="Proteomes" id="UP001301140">
    <property type="component" value="Unassembled WGS sequence"/>
</dbReference>
<name>A0AAP4D5L3_9PROT</name>
<proteinExistence type="predicted"/>
<dbReference type="GO" id="GO:0016491">
    <property type="term" value="F:oxidoreductase activity"/>
    <property type="evidence" value="ECO:0007669"/>
    <property type="project" value="UniProtKB-KW"/>
</dbReference>
<keyword evidence="2" id="KW-0560">Oxidoreductase</keyword>
<evidence type="ECO:0000313" key="4">
    <source>
        <dbReference type="EMBL" id="MDF1586780.1"/>
    </source>
</evidence>
<keyword evidence="3" id="KW-0520">NAD</keyword>
<dbReference type="PANTHER" id="PTHR30004:SF3">
    <property type="entry name" value="4-HYDROXYTHREONINE-4-PHOSPHATE DEHYDROGENASE 2-RELATED"/>
    <property type="match status" value="1"/>
</dbReference>
<dbReference type="GO" id="GO:0046872">
    <property type="term" value="F:metal ion binding"/>
    <property type="evidence" value="ECO:0007669"/>
    <property type="project" value="UniProtKB-KW"/>
</dbReference>
<dbReference type="InterPro" id="IPR005255">
    <property type="entry name" value="PdxA_fam"/>
</dbReference>
<keyword evidence="5" id="KW-1185">Reference proteome</keyword>
<evidence type="ECO:0000313" key="5">
    <source>
        <dbReference type="Proteomes" id="UP001301140"/>
    </source>
</evidence>
<dbReference type="SUPFAM" id="SSF53659">
    <property type="entry name" value="Isocitrate/Isopropylmalate dehydrogenase-like"/>
    <property type="match status" value="1"/>
</dbReference>
<comment type="caution">
    <text evidence="4">The sequence shown here is derived from an EMBL/GenBank/DDBJ whole genome shotgun (WGS) entry which is preliminary data.</text>
</comment>
<organism evidence="4 5">
    <name type="scientific">Marinimicrococcus flavescens</name>
    <dbReference type="NCBI Taxonomy" id="3031815"/>
    <lineage>
        <taxon>Bacteria</taxon>
        <taxon>Pseudomonadati</taxon>
        <taxon>Pseudomonadota</taxon>
        <taxon>Alphaproteobacteria</taxon>
        <taxon>Geminicoccales</taxon>
        <taxon>Geminicoccaceae</taxon>
        <taxon>Marinimicrococcus</taxon>
    </lineage>
</organism>
<dbReference type="RefSeq" id="WP_327789199.1">
    <property type="nucleotide sequence ID" value="NZ_JARGEQ010000092.1"/>
</dbReference>
<keyword evidence="1" id="KW-0479">Metal-binding</keyword>